<dbReference type="InterPro" id="IPR039425">
    <property type="entry name" value="RNA_pol_sigma-70-like"/>
</dbReference>
<dbReference type="AlphaFoldDB" id="A0A4P7W7Q5"/>
<dbReference type="PANTHER" id="PTHR43133">
    <property type="entry name" value="RNA POLYMERASE ECF-TYPE SIGMA FACTO"/>
    <property type="match status" value="1"/>
</dbReference>
<dbReference type="KEGG" id="ddb:E7747_15210"/>
<keyword evidence="4 6" id="KW-0238">DNA-binding</keyword>
<proteinExistence type="inferred from homology"/>
<gene>
    <name evidence="9" type="ORF">E7747_15210</name>
</gene>
<dbReference type="InterPro" id="IPR014284">
    <property type="entry name" value="RNA_pol_sigma-70_dom"/>
</dbReference>
<evidence type="ECO:0000259" key="7">
    <source>
        <dbReference type="Pfam" id="PF04542"/>
    </source>
</evidence>
<dbReference type="Pfam" id="PF04542">
    <property type="entry name" value="Sigma70_r2"/>
    <property type="match status" value="1"/>
</dbReference>
<sequence length="186" mass="21773">MSKEAKLDDEKLVERLRDPSTCREAFGDLIKTYSEPLYRQIRRTVQSHEDTDDILQNTFLKAWQNIENFRGDAKLSTWLYKIAINESLSFLEKERKRRGLSLDDEESGMISLIQADTNIDGDRLAQRLREAIATLPEKQRLVFNMRYYDDMKYEQMSEIMGTSVGALKASYHLAVKKIEQFFEDSD</sequence>
<evidence type="ECO:0000256" key="4">
    <source>
        <dbReference type="ARBA" id="ARBA00023125"/>
    </source>
</evidence>
<dbReference type="Gene3D" id="1.10.10.10">
    <property type="entry name" value="Winged helix-like DNA-binding domain superfamily/Winged helix DNA-binding domain"/>
    <property type="match status" value="1"/>
</dbReference>
<keyword evidence="3 6" id="KW-0731">Sigma factor</keyword>
<keyword evidence="5 6" id="KW-0804">Transcription</keyword>
<dbReference type="InterPro" id="IPR013249">
    <property type="entry name" value="RNA_pol_sigma70_r4_t2"/>
</dbReference>
<keyword evidence="2 6" id="KW-0805">Transcription regulation</keyword>
<dbReference type="SUPFAM" id="SSF88946">
    <property type="entry name" value="Sigma2 domain of RNA polymerase sigma factors"/>
    <property type="match status" value="1"/>
</dbReference>
<dbReference type="NCBIfam" id="TIGR02937">
    <property type="entry name" value="sigma70-ECF"/>
    <property type="match status" value="1"/>
</dbReference>
<name>A0A4P7W7Q5_9BACT</name>
<dbReference type="EMBL" id="CP039396">
    <property type="protein sequence ID" value="QCD43485.1"/>
    <property type="molecule type" value="Genomic_DNA"/>
</dbReference>
<feature type="domain" description="RNA polymerase sigma factor 70 region 4 type 2" evidence="8">
    <location>
        <begin position="126"/>
        <end position="178"/>
    </location>
</feature>
<accession>A0A4P7W7Q5</accession>
<feature type="domain" description="RNA polymerase sigma-70 region 2" evidence="7">
    <location>
        <begin position="29"/>
        <end position="96"/>
    </location>
</feature>
<dbReference type="PANTHER" id="PTHR43133:SF51">
    <property type="entry name" value="RNA POLYMERASE SIGMA FACTOR"/>
    <property type="match status" value="1"/>
</dbReference>
<reference evidence="10" key="1">
    <citation type="submission" date="2019-02" db="EMBL/GenBank/DDBJ databases">
        <title>Isolation and identification of novel species under the genus Muribaculum.</title>
        <authorList>
            <person name="Miyake S."/>
            <person name="Ding Y."/>
            <person name="Low A."/>
            <person name="Soh M."/>
            <person name="Seedorf H."/>
        </authorList>
    </citation>
    <scope>NUCLEOTIDE SEQUENCE [LARGE SCALE GENOMIC DNA]</scope>
    <source>
        <strain evidence="10">H5</strain>
    </source>
</reference>
<organism evidence="9 10">
    <name type="scientific">Duncaniella dubosii</name>
    <dbReference type="NCBI Taxonomy" id="2518971"/>
    <lineage>
        <taxon>Bacteria</taxon>
        <taxon>Pseudomonadati</taxon>
        <taxon>Bacteroidota</taxon>
        <taxon>Bacteroidia</taxon>
        <taxon>Bacteroidales</taxon>
        <taxon>Muribaculaceae</taxon>
        <taxon>Duncaniella</taxon>
    </lineage>
</organism>
<dbReference type="InterPro" id="IPR036388">
    <property type="entry name" value="WH-like_DNA-bd_sf"/>
</dbReference>
<dbReference type="InterPro" id="IPR013324">
    <property type="entry name" value="RNA_pol_sigma_r3/r4-like"/>
</dbReference>
<dbReference type="GO" id="GO:0016987">
    <property type="term" value="F:sigma factor activity"/>
    <property type="evidence" value="ECO:0007669"/>
    <property type="project" value="UniProtKB-KW"/>
</dbReference>
<evidence type="ECO:0000256" key="1">
    <source>
        <dbReference type="ARBA" id="ARBA00010641"/>
    </source>
</evidence>
<comment type="similarity">
    <text evidence="1 6">Belongs to the sigma-70 factor family. ECF subfamily.</text>
</comment>
<dbReference type="CDD" id="cd06171">
    <property type="entry name" value="Sigma70_r4"/>
    <property type="match status" value="1"/>
</dbReference>
<evidence type="ECO:0000256" key="3">
    <source>
        <dbReference type="ARBA" id="ARBA00023082"/>
    </source>
</evidence>
<evidence type="ECO:0000256" key="2">
    <source>
        <dbReference type="ARBA" id="ARBA00023015"/>
    </source>
</evidence>
<evidence type="ECO:0000256" key="5">
    <source>
        <dbReference type="ARBA" id="ARBA00023163"/>
    </source>
</evidence>
<dbReference type="GO" id="GO:0006352">
    <property type="term" value="P:DNA-templated transcription initiation"/>
    <property type="evidence" value="ECO:0007669"/>
    <property type="project" value="InterPro"/>
</dbReference>
<evidence type="ECO:0000313" key="9">
    <source>
        <dbReference type="EMBL" id="QCD43485.1"/>
    </source>
</evidence>
<dbReference type="Gene3D" id="1.10.1740.10">
    <property type="match status" value="1"/>
</dbReference>
<dbReference type="Proteomes" id="UP000297149">
    <property type="component" value="Chromosome"/>
</dbReference>
<evidence type="ECO:0000313" key="10">
    <source>
        <dbReference type="Proteomes" id="UP000297149"/>
    </source>
</evidence>
<protein>
    <recommendedName>
        <fullName evidence="6">RNA polymerase sigma factor</fullName>
    </recommendedName>
</protein>
<dbReference type="RefSeq" id="WP_123615021.1">
    <property type="nucleotide sequence ID" value="NZ_CAXHQF010000020.1"/>
</dbReference>
<dbReference type="InterPro" id="IPR013325">
    <property type="entry name" value="RNA_pol_sigma_r2"/>
</dbReference>
<dbReference type="InterPro" id="IPR000838">
    <property type="entry name" value="RNA_pol_sigma70_ECF_CS"/>
</dbReference>
<dbReference type="Pfam" id="PF08281">
    <property type="entry name" value="Sigma70_r4_2"/>
    <property type="match status" value="1"/>
</dbReference>
<dbReference type="InterPro" id="IPR007627">
    <property type="entry name" value="RNA_pol_sigma70_r2"/>
</dbReference>
<evidence type="ECO:0000256" key="6">
    <source>
        <dbReference type="RuleBase" id="RU000716"/>
    </source>
</evidence>
<evidence type="ECO:0000259" key="8">
    <source>
        <dbReference type="Pfam" id="PF08281"/>
    </source>
</evidence>
<dbReference type="GO" id="GO:0003677">
    <property type="term" value="F:DNA binding"/>
    <property type="evidence" value="ECO:0007669"/>
    <property type="project" value="UniProtKB-KW"/>
</dbReference>
<dbReference type="SUPFAM" id="SSF88659">
    <property type="entry name" value="Sigma3 and sigma4 domains of RNA polymerase sigma factors"/>
    <property type="match status" value="1"/>
</dbReference>
<keyword evidence="10" id="KW-1185">Reference proteome</keyword>
<dbReference type="PROSITE" id="PS01063">
    <property type="entry name" value="SIGMA70_ECF"/>
    <property type="match status" value="1"/>
</dbReference>